<dbReference type="Proteomes" id="UP001451606">
    <property type="component" value="Chromosome"/>
</dbReference>
<dbReference type="PANTHER" id="PTHR35604:SF2">
    <property type="entry name" value="TRANSPOSASE INSH FOR INSERTION SEQUENCE ELEMENT IS5A-RELATED"/>
    <property type="match status" value="1"/>
</dbReference>
<sequence>MALLIIPLREINNRLDFMNFLDFPSSVPDARTVWFFKDVLYKTGKDKIIWNSIWKQFKEKGISVKKGTIQDATCMETDPWHGDRKKDEKTLDEMISPYTSEKKKEMNPQRRS</sequence>
<reference evidence="2 3" key="1">
    <citation type="submission" date="2023-09" db="EMBL/GenBank/DDBJ databases">
        <authorList>
            <person name="Golyshina O.V."/>
            <person name="Lunev E.A."/>
            <person name="Bargiela R."/>
            <person name="Gaines M.C."/>
            <person name="Daum B."/>
            <person name="Bale N.J."/>
            <person name="Koenen M."/>
            <person name="Sinninghe Damst J.S."/>
            <person name="Yakimov M."/>
            <person name="Golyshin P.N."/>
        </authorList>
    </citation>
    <scope>NUCLEOTIDE SEQUENCE [LARGE SCALE GENOMIC DNA]</scope>
    <source>
        <strain evidence="2 3">M1</strain>
    </source>
</reference>
<name>A0AAX4NEB2_9ARCH</name>
<accession>A0AAX4NEB2</accession>
<feature type="compositionally biased region" description="Basic and acidic residues" evidence="1">
    <location>
        <begin position="78"/>
        <end position="92"/>
    </location>
</feature>
<dbReference type="KEGG" id="omr:OXIME_000189"/>
<feature type="region of interest" description="Disordered" evidence="1">
    <location>
        <begin position="75"/>
        <end position="112"/>
    </location>
</feature>
<evidence type="ECO:0000313" key="3">
    <source>
        <dbReference type="Proteomes" id="UP001451606"/>
    </source>
</evidence>
<proteinExistence type="predicted"/>
<dbReference type="RefSeq" id="WP_393971619.1">
    <property type="nucleotide sequence ID" value="NZ_CP133772.1"/>
</dbReference>
<keyword evidence="3" id="KW-1185">Reference proteome</keyword>
<evidence type="ECO:0000313" key="2">
    <source>
        <dbReference type="EMBL" id="WYX99653.1"/>
    </source>
</evidence>
<gene>
    <name evidence="2" type="ORF">OXIME_000189</name>
</gene>
<evidence type="ECO:0000256" key="1">
    <source>
        <dbReference type="SAM" id="MobiDB-lite"/>
    </source>
</evidence>
<dbReference type="PANTHER" id="PTHR35604">
    <property type="entry name" value="TRANSPOSASE INSH FOR INSERTION SEQUENCE ELEMENT IS5A-RELATED"/>
    <property type="match status" value="1"/>
</dbReference>
<dbReference type="AlphaFoldDB" id="A0AAX4NEB2"/>
<feature type="compositionally biased region" description="Basic and acidic residues" evidence="1">
    <location>
        <begin position="100"/>
        <end position="112"/>
    </location>
</feature>
<protein>
    <submittedName>
        <fullName evidence="2">Uncharacterized protein</fullName>
    </submittedName>
</protein>
<dbReference type="GeneID" id="95966913"/>
<dbReference type="EMBL" id="CP133772">
    <property type="protein sequence ID" value="WYX99653.1"/>
    <property type="molecule type" value="Genomic_DNA"/>
</dbReference>
<organism evidence="2 3">
    <name type="scientific">Oxyplasma meridianum</name>
    <dbReference type="NCBI Taxonomy" id="3073602"/>
    <lineage>
        <taxon>Archaea</taxon>
        <taxon>Methanobacteriati</taxon>
        <taxon>Thermoplasmatota</taxon>
        <taxon>Thermoplasmata</taxon>
        <taxon>Thermoplasmatales</taxon>
        <taxon>Thermoplasmataceae</taxon>
        <taxon>Oxyplasma</taxon>
    </lineage>
</organism>